<sequence length="86" mass="9540">MKELLSKLIKNRVDIFLKSGDKIEKAIIVAAIRNALVVDYNGGIAVIEIPHIAYVLAEAGTAELMDSILSDEEDKDNDEKNHKKHP</sequence>
<accession>A0ABW8SFU3</accession>
<proteinExistence type="predicted"/>
<evidence type="ECO:0000313" key="1">
    <source>
        <dbReference type="EMBL" id="MFL0194907.1"/>
    </source>
</evidence>
<reference evidence="1 2" key="1">
    <citation type="submission" date="2024-11" db="EMBL/GenBank/DDBJ databases">
        <authorList>
            <person name="Heng Y.C."/>
            <person name="Lim A.C.H."/>
            <person name="Lee J.K.Y."/>
            <person name="Kittelmann S."/>
        </authorList>
    </citation>
    <scope>NUCLEOTIDE SEQUENCE [LARGE SCALE GENOMIC DNA]</scope>
    <source>
        <strain evidence="1 2">WILCCON 0269</strain>
    </source>
</reference>
<gene>
    <name evidence="1" type="ORF">ACJDU8_04860</name>
</gene>
<evidence type="ECO:0008006" key="3">
    <source>
        <dbReference type="Google" id="ProtNLM"/>
    </source>
</evidence>
<comment type="caution">
    <text evidence="1">The sequence shown here is derived from an EMBL/GenBank/DDBJ whole genome shotgun (WGS) entry which is preliminary data.</text>
</comment>
<dbReference type="RefSeq" id="WP_406791028.1">
    <property type="nucleotide sequence ID" value="NZ_JBJHZX010000005.1"/>
</dbReference>
<dbReference type="Proteomes" id="UP001623660">
    <property type="component" value="Unassembled WGS sequence"/>
</dbReference>
<keyword evidence="2" id="KW-1185">Reference proteome</keyword>
<dbReference type="EMBL" id="JBJHZX010000005">
    <property type="protein sequence ID" value="MFL0194907.1"/>
    <property type="molecule type" value="Genomic_DNA"/>
</dbReference>
<organism evidence="1 2">
    <name type="scientific">Candidatus Clostridium eludens</name>
    <dbReference type="NCBI Taxonomy" id="3381663"/>
    <lineage>
        <taxon>Bacteria</taxon>
        <taxon>Bacillati</taxon>
        <taxon>Bacillota</taxon>
        <taxon>Clostridia</taxon>
        <taxon>Eubacteriales</taxon>
        <taxon>Clostridiaceae</taxon>
        <taxon>Clostridium</taxon>
    </lineage>
</organism>
<name>A0ABW8SFU3_9CLOT</name>
<protein>
    <recommendedName>
        <fullName evidence="3">Phage protein</fullName>
    </recommendedName>
</protein>
<evidence type="ECO:0000313" key="2">
    <source>
        <dbReference type="Proteomes" id="UP001623660"/>
    </source>
</evidence>